<dbReference type="Gene3D" id="3.40.109.10">
    <property type="entry name" value="NADH Oxidase"/>
    <property type="match status" value="1"/>
</dbReference>
<reference evidence="3" key="1">
    <citation type="journal article" date="2019" name="Int. J. Syst. Evol. Microbiol.">
        <title>The Global Catalogue of Microorganisms (GCM) 10K type strain sequencing project: providing services to taxonomists for standard genome sequencing and annotation.</title>
        <authorList>
            <consortium name="The Broad Institute Genomics Platform"/>
            <consortium name="The Broad Institute Genome Sequencing Center for Infectious Disease"/>
            <person name="Wu L."/>
            <person name="Ma J."/>
        </authorList>
    </citation>
    <scope>NUCLEOTIDE SEQUENCE [LARGE SCALE GENOMIC DNA]</scope>
    <source>
        <strain evidence="3">JCM 4737</strain>
    </source>
</reference>
<dbReference type="Pfam" id="PF00881">
    <property type="entry name" value="Nitroreductase"/>
    <property type="match status" value="1"/>
</dbReference>
<dbReference type="SUPFAM" id="SSF55469">
    <property type="entry name" value="FMN-dependent nitroreductase-like"/>
    <property type="match status" value="1"/>
</dbReference>
<evidence type="ECO:0000313" key="3">
    <source>
        <dbReference type="Proteomes" id="UP000599437"/>
    </source>
</evidence>
<dbReference type="Proteomes" id="UP000599437">
    <property type="component" value="Unassembled WGS sequence"/>
</dbReference>
<protein>
    <recommendedName>
        <fullName evidence="1">Nitroreductase domain-containing protein</fullName>
    </recommendedName>
</protein>
<dbReference type="PANTHER" id="PTHR43745:SF2">
    <property type="entry name" value="NITROREDUCTASE MJ1384-RELATED"/>
    <property type="match status" value="1"/>
</dbReference>
<organism evidence="2 3">
    <name type="scientific">Streptomyces chryseus</name>
    <dbReference type="NCBI Taxonomy" id="68186"/>
    <lineage>
        <taxon>Bacteria</taxon>
        <taxon>Bacillati</taxon>
        <taxon>Actinomycetota</taxon>
        <taxon>Actinomycetes</taxon>
        <taxon>Kitasatosporales</taxon>
        <taxon>Streptomycetaceae</taxon>
        <taxon>Streptomyces</taxon>
    </lineage>
</organism>
<dbReference type="InterPro" id="IPR052544">
    <property type="entry name" value="Bacteriocin_Proc_Enz"/>
</dbReference>
<dbReference type="RefSeq" id="WP_138895088.1">
    <property type="nucleotide sequence ID" value="NZ_BMVO01000017.1"/>
</dbReference>
<feature type="domain" description="Nitroreductase" evidence="1">
    <location>
        <begin position="172"/>
        <end position="353"/>
    </location>
</feature>
<evidence type="ECO:0000259" key="1">
    <source>
        <dbReference type="Pfam" id="PF00881"/>
    </source>
</evidence>
<dbReference type="InterPro" id="IPR029479">
    <property type="entry name" value="Nitroreductase"/>
</dbReference>
<name>A0ABQ3DW30_9ACTN</name>
<keyword evidence="3" id="KW-1185">Reference proteome</keyword>
<dbReference type="InterPro" id="IPR000415">
    <property type="entry name" value="Nitroreductase-like"/>
</dbReference>
<evidence type="ECO:0000313" key="2">
    <source>
        <dbReference type="EMBL" id="GHB17084.1"/>
    </source>
</evidence>
<sequence length="372" mass="41387">MELRRSRTLMAGWQNGGLTVEDYLAEPGDEGRTGVQIDGTALDILGHFEDWTDPETVLDRFEGYDPASVRGAVKQLADVGLLRTRDEAEREDKLDEAWRHWGDAARYFHFATKNVSYVTEENGADTGRTELVSELLEEGPPPSVFGRRSGGPKLRLPRSFVPLRRDFEDVLVSRRTTREFADEPVGLREFSTVLHFAFGPMYFIDVPNFGQLMMRTSPCGGSRHESECYIVVRNVESIAPGLYRYCPEDHSLELLDGEVDLDRVGFEQRMVTSAGFVVLLTFDVNRAMYKYRNSRILRTILLNAGHLAQTFALCATAAGLGPFQTDAFRDTELETALGLDGISESALYVFGAGIPAVRGEGVPSFPISGARD</sequence>
<gene>
    <name evidence="2" type="ORF">GCM10010346_46150</name>
</gene>
<comment type="caution">
    <text evidence="2">The sequence shown here is derived from an EMBL/GenBank/DDBJ whole genome shotgun (WGS) entry which is preliminary data.</text>
</comment>
<proteinExistence type="predicted"/>
<dbReference type="PANTHER" id="PTHR43745">
    <property type="entry name" value="NITROREDUCTASE MJ1384-RELATED"/>
    <property type="match status" value="1"/>
</dbReference>
<dbReference type="NCBIfam" id="TIGR03605">
    <property type="entry name" value="antibiot_sagB"/>
    <property type="match status" value="1"/>
</dbReference>
<dbReference type="EMBL" id="BMVO01000017">
    <property type="protein sequence ID" value="GHB17084.1"/>
    <property type="molecule type" value="Genomic_DNA"/>
</dbReference>
<accession>A0ABQ3DW30</accession>
<dbReference type="InterPro" id="IPR020051">
    <property type="entry name" value="SagB-type_dehydrogenase"/>
</dbReference>
<dbReference type="CDD" id="cd02142">
    <property type="entry name" value="McbC_SagB-like_oxidoreductase"/>
    <property type="match status" value="1"/>
</dbReference>